<dbReference type="RefSeq" id="WP_129921066.1">
    <property type="nucleotide sequence ID" value="NZ_SEWE01000018.1"/>
</dbReference>
<dbReference type="Proteomes" id="UP000294155">
    <property type="component" value="Unassembled WGS sequence"/>
</dbReference>
<dbReference type="EMBL" id="SEWE01000018">
    <property type="protein sequence ID" value="RYU79555.1"/>
    <property type="molecule type" value="Genomic_DNA"/>
</dbReference>
<organism evidence="2 3">
    <name type="scientific">Hymenobacter persicinus</name>
    <dbReference type="NCBI Taxonomy" id="2025506"/>
    <lineage>
        <taxon>Bacteria</taxon>
        <taxon>Pseudomonadati</taxon>
        <taxon>Bacteroidota</taxon>
        <taxon>Cytophagia</taxon>
        <taxon>Cytophagales</taxon>
        <taxon>Hymenobacteraceae</taxon>
        <taxon>Hymenobacter</taxon>
    </lineage>
</organism>
<dbReference type="OrthoDB" id="997115at2"/>
<keyword evidence="1" id="KW-0732">Signal</keyword>
<evidence type="ECO:0000256" key="1">
    <source>
        <dbReference type="SAM" id="SignalP"/>
    </source>
</evidence>
<protein>
    <recommendedName>
        <fullName evidence="4">DUF2946 domain-containing protein</fullName>
    </recommendedName>
</protein>
<evidence type="ECO:0000313" key="2">
    <source>
        <dbReference type="EMBL" id="RYU79555.1"/>
    </source>
</evidence>
<comment type="caution">
    <text evidence="2">The sequence shown here is derived from an EMBL/GenBank/DDBJ whole genome shotgun (WGS) entry which is preliminary data.</text>
</comment>
<gene>
    <name evidence="2" type="ORF">EWM57_10335</name>
</gene>
<sequence length="109" mass="11163">MRLLSVLFALYFACLACRSCADAAPVGSAPTATTVAAATHSDCHGDALGDWCSPLCQCHCCGTAVMPLPAAPVVAQSAMLRWYADPQHPALVAGPPTSAAGAVWQPPRV</sequence>
<dbReference type="AlphaFoldDB" id="A0A4Q5LB83"/>
<dbReference type="Pfam" id="PF20365">
    <property type="entry name" value="DUF6660"/>
    <property type="match status" value="1"/>
</dbReference>
<evidence type="ECO:0000313" key="3">
    <source>
        <dbReference type="Proteomes" id="UP000294155"/>
    </source>
</evidence>
<evidence type="ECO:0008006" key="4">
    <source>
        <dbReference type="Google" id="ProtNLM"/>
    </source>
</evidence>
<dbReference type="InterPro" id="IPR046601">
    <property type="entry name" value="DUF6660"/>
</dbReference>
<feature type="chain" id="PRO_5020677373" description="DUF2946 domain-containing protein" evidence="1">
    <location>
        <begin position="24"/>
        <end position="109"/>
    </location>
</feature>
<proteinExistence type="predicted"/>
<keyword evidence="3" id="KW-1185">Reference proteome</keyword>
<feature type="signal peptide" evidence="1">
    <location>
        <begin position="1"/>
        <end position="23"/>
    </location>
</feature>
<name>A0A4Q5LB83_9BACT</name>
<reference evidence="2 3" key="1">
    <citation type="submission" date="2019-02" db="EMBL/GenBank/DDBJ databases">
        <title>Bacterial novel species isolated from soil.</title>
        <authorList>
            <person name="Jung H.-Y."/>
        </authorList>
    </citation>
    <scope>NUCLEOTIDE SEQUENCE [LARGE SCALE GENOMIC DNA]</scope>
    <source>
        <strain evidence="2 3">1-3-3-3</strain>
    </source>
</reference>
<accession>A0A4Q5LB83</accession>